<reference evidence="2" key="1">
    <citation type="submission" date="2014-05" db="EMBL/GenBank/DDBJ databases">
        <title>The transcriptome of the halophilic microalga Tetraselmis sp. GSL018 isolated from the Great Salt Lake, Utah.</title>
        <authorList>
            <person name="Jinkerson R.E."/>
            <person name="D'Adamo S."/>
            <person name="Posewitz M.C."/>
        </authorList>
    </citation>
    <scope>NUCLEOTIDE SEQUENCE</scope>
    <source>
        <strain evidence="2">GSL018</strain>
    </source>
</reference>
<feature type="non-terminal residue" evidence="2">
    <location>
        <position position="1"/>
    </location>
</feature>
<feature type="region of interest" description="Disordered" evidence="1">
    <location>
        <begin position="472"/>
        <end position="500"/>
    </location>
</feature>
<protein>
    <submittedName>
        <fullName evidence="2">Uncharacterized protein</fullName>
    </submittedName>
</protein>
<feature type="non-terminal residue" evidence="2">
    <location>
        <position position="575"/>
    </location>
</feature>
<dbReference type="EMBL" id="GBEZ01013760">
    <property type="protein sequence ID" value="JAC72257.1"/>
    <property type="molecule type" value="Transcribed_RNA"/>
</dbReference>
<gene>
    <name evidence="2" type="ORF">TSPGSL018_159</name>
</gene>
<feature type="region of interest" description="Disordered" evidence="1">
    <location>
        <begin position="62"/>
        <end position="91"/>
    </location>
</feature>
<organism evidence="2">
    <name type="scientific">Tetraselmis sp. GSL018</name>
    <dbReference type="NCBI Taxonomy" id="582737"/>
    <lineage>
        <taxon>Eukaryota</taxon>
        <taxon>Viridiplantae</taxon>
        <taxon>Chlorophyta</taxon>
        <taxon>core chlorophytes</taxon>
        <taxon>Chlorodendrophyceae</taxon>
        <taxon>Chlorodendrales</taxon>
        <taxon>Chlorodendraceae</taxon>
        <taxon>Tetraselmis</taxon>
    </lineage>
</organism>
<feature type="compositionally biased region" description="Basic and acidic residues" evidence="1">
    <location>
        <begin position="399"/>
        <end position="412"/>
    </location>
</feature>
<feature type="compositionally biased region" description="Basic and acidic residues" evidence="1">
    <location>
        <begin position="28"/>
        <end position="41"/>
    </location>
</feature>
<evidence type="ECO:0000256" key="1">
    <source>
        <dbReference type="SAM" id="MobiDB-lite"/>
    </source>
</evidence>
<feature type="compositionally biased region" description="Low complexity" evidence="1">
    <location>
        <begin position="432"/>
        <end position="442"/>
    </location>
</feature>
<accession>A0A061RH58</accession>
<name>A0A061RH58_9CHLO</name>
<proteinExistence type="predicted"/>
<feature type="compositionally biased region" description="Basic residues" evidence="1">
    <location>
        <begin position="485"/>
        <end position="495"/>
    </location>
</feature>
<evidence type="ECO:0000313" key="2">
    <source>
        <dbReference type="EMBL" id="JAC72257.1"/>
    </source>
</evidence>
<feature type="region of interest" description="Disordered" evidence="1">
    <location>
        <begin position="211"/>
        <end position="233"/>
    </location>
</feature>
<dbReference type="AlphaFoldDB" id="A0A061RH58"/>
<feature type="region of interest" description="Disordered" evidence="1">
    <location>
        <begin position="293"/>
        <end position="459"/>
    </location>
</feature>
<feature type="region of interest" description="Disordered" evidence="1">
    <location>
        <begin position="1"/>
        <end position="47"/>
    </location>
</feature>
<sequence>GAPTAEAKALPDLSEAHKSTRQTVGKIISDEPSWKSEEQFAKPENLSMWQDDSEASLRQRLGFSPKSFGSKPNFPQEIDRTSSTPTGSPPPVLGGSMELRITQEVGGIVRSVLASRRLKAEPSRLELRMICQELVSQVQSYFSKLEESLPAKTSFQAERSSAMDTIASRIASLGAHESSGYADKPNGAQWNPQRTHGEYLGLSQREYGHISSSSPAWASRGPSPMPQQGSFGGGASAFDSFASKWKYLGKGLDGRPLSPSARLRQEKLRLAQRSSDLMDEKLKEAFGVSPLRASRHYSPGGSYRAATPAFDTDRRSPALRKENDSSFLNRLQGAGSGPKSPRTGLFSGTAHGSGRRSPSPRPSWMQRPEPSDLFGVRPRSSPPASKRGAAPAKPSAWPQRDHGYGRQWRESRPLSTGPGGRAWDAKPGLAGSPQRSHQPRQQSAREWLKEPGRHGGQADSRALVAADSVLQGRSGARQQCPGRAPPRHRRQRRASRGPQGCVGARAAAAVSGAFGLPERRTARFFFGPPLTEAEPLLIGSEALGRRWMEVPPLTAASLARLRGPFWRCHLCVHKQ</sequence>
<feature type="compositionally biased region" description="Basic and acidic residues" evidence="1">
    <location>
        <begin position="311"/>
        <end position="324"/>
    </location>
</feature>